<comment type="subcellular location">
    <subcellularLocation>
        <location evidence="1">Nucleus</location>
    </subcellularLocation>
</comment>
<dbReference type="InterPro" id="IPR015943">
    <property type="entry name" value="WD40/YVTN_repeat-like_dom_sf"/>
</dbReference>
<sequence>MFRWWCRWCNVSLGGGLGGGSGGCQLVAAVMDPNITTISPVNKLHPRDDVLASGSSSGGCQLVAAVMDPNSTTISPMNKLHPHDDVLASGSSRSIFIWMPKEKFESELQGDENRIILCGKGEKKRRQSDDESDDSIYRSKGKSLKTKKSSLKSSSHGREKMLIYIGNQNLSELHL</sequence>
<evidence type="ECO:0000256" key="3">
    <source>
        <dbReference type="ARBA" id="ARBA00022574"/>
    </source>
</evidence>
<gene>
    <name evidence="9" type="ORF">FPE_LOCUS25782</name>
</gene>
<reference evidence="9" key="1">
    <citation type="submission" date="2023-05" db="EMBL/GenBank/DDBJ databases">
        <authorList>
            <person name="Huff M."/>
        </authorList>
    </citation>
    <scope>NUCLEOTIDE SEQUENCE</scope>
</reference>
<feature type="region of interest" description="Disordered" evidence="7">
    <location>
        <begin position="121"/>
        <end position="158"/>
    </location>
</feature>
<organism evidence="9 10">
    <name type="scientific">Fraxinus pennsylvanica</name>
    <dbReference type="NCBI Taxonomy" id="56036"/>
    <lineage>
        <taxon>Eukaryota</taxon>
        <taxon>Viridiplantae</taxon>
        <taxon>Streptophyta</taxon>
        <taxon>Embryophyta</taxon>
        <taxon>Tracheophyta</taxon>
        <taxon>Spermatophyta</taxon>
        <taxon>Magnoliopsida</taxon>
        <taxon>eudicotyledons</taxon>
        <taxon>Gunneridae</taxon>
        <taxon>Pentapetalae</taxon>
        <taxon>asterids</taxon>
        <taxon>lamiids</taxon>
        <taxon>Lamiales</taxon>
        <taxon>Oleaceae</taxon>
        <taxon>Oleeae</taxon>
        <taxon>Fraxinus</taxon>
    </lineage>
</organism>
<proteinExistence type="inferred from homology"/>
<dbReference type="GO" id="GO:0080008">
    <property type="term" value="C:Cul4-RING E3 ubiquitin ligase complex"/>
    <property type="evidence" value="ECO:0007669"/>
    <property type="project" value="InterPro"/>
</dbReference>
<evidence type="ECO:0000313" key="9">
    <source>
        <dbReference type="EMBL" id="CAI9778352.1"/>
    </source>
</evidence>
<dbReference type="GO" id="GO:0005634">
    <property type="term" value="C:nucleus"/>
    <property type="evidence" value="ECO:0007669"/>
    <property type="project" value="UniProtKB-SubCell"/>
</dbReference>
<protein>
    <submittedName>
        <fullName evidence="9">Uncharacterized protein</fullName>
    </submittedName>
</protein>
<feature type="chain" id="PRO_5042063263" evidence="8">
    <location>
        <begin position="19"/>
        <end position="175"/>
    </location>
</feature>
<keyword evidence="4" id="KW-0677">Repeat</keyword>
<evidence type="ECO:0000313" key="10">
    <source>
        <dbReference type="Proteomes" id="UP000834106"/>
    </source>
</evidence>
<evidence type="ECO:0000256" key="8">
    <source>
        <dbReference type="SAM" id="SignalP"/>
    </source>
</evidence>
<evidence type="ECO:0000256" key="6">
    <source>
        <dbReference type="ARBA" id="ARBA00023242"/>
    </source>
</evidence>
<comment type="similarity">
    <text evidence="2">Belongs to the WD repeat DDB2/WDR76 family.</text>
</comment>
<keyword evidence="10" id="KW-1185">Reference proteome</keyword>
<dbReference type="PANTHER" id="PTHR15169">
    <property type="entry name" value="DAMAGE-SPECIFIC DNA BINDING PROTEIN 2"/>
    <property type="match status" value="1"/>
</dbReference>
<dbReference type="AlphaFoldDB" id="A0AAD1ZYY4"/>
<keyword evidence="6" id="KW-0539">Nucleus</keyword>
<dbReference type="EMBL" id="OU503051">
    <property type="protein sequence ID" value="CAI9778352.1"/>
    <property type="molecule type" value="Genomic_DNA"/>
</dbReference>
<evidence type="ECO:0000256" key="1">
    <source>
        <dbReference type="ARBA" id="ARBA00004123"/>
    </source>
</evidence>
<evidence type="ECO:0000256" key="2">
    <source>
        <dbReference type="ARBA" id="ARBA00005434"/>
    </source>
</evidence>
<dbReference type="GO" id="GO:0006281">
    <property type="term" value="P:DNA repair"/>
    <property type="evidence" value="ECO:0007669"/>
    <property type="project" value="InterPro"/>
</dbReference>
<dbReference type="GO" id="GO:0003684">
    <property type="term" value="F:damaged DNA binding"/>
    <property type="evidence" value="ECO:0007669"/>
    <property type="project" value="InterPro"/>
</dbReference>
<keyword evidence="8" id="KW-0732">Signal</keyword>
<dbReference type="Gene3D" id="2.130.10.10">
    <property type="entry name" value="YVTN repeat-like/Quinoprotein amine dehydrogenase"/>
    <property type="match status" value="1"/>
</dbReference>
<evidence type="ECO:0000256" key="7">
    <source>
        <dbReference type="SAM" id="MobiDB-lite"/>
    </source>
</evidence>
<dbReference type="PANTHER" id="PTHR15169:SF0">
    <property type="entry name" value="DNA DAMAGE-BINDING PROTEIN 2"/>
    <property type="match status" value="1"/>
</dbReference>
<evidence type="ECO:0000256" key="4">
    <source>
        <dbReference type="ARBA" id="ARBA00022737"/>
    </source>
</evidence>
<evidence type="ECO:0000256" key="5">
    <source>
        <dbReference type="ARBA" id="ARBA00022786"/>
    </source>
</evidence>
<dbReference type="InterPro" id="IPR033312">
    <property type="entry name" value="DDB2"/>
</dbReference>
<dbReference type="Proteomes" id="UP000834106">
    <property type="component" value="Chromosome 16"/>
</dbReference>
<feature type="compositionally biased region" description="Basic residues" evidence="7">
    <location>
        <begin position="139"/>
        <end position="150"/>
    </location>
</feature>
<dbReference type="GO" id="GO:0009411">
    <property type="term" value="P:response to UV"/>
    <property type="evidence" value="ECO:0007669"/>
    <property type="project" value="TreeGrafter"/>
</dbReference>
<dbReference type="PROSITE" id="PS51257">
    <property type="entry name" value="PROKAR_LIPOPROTEIN"/>
    <property type="match status" value="1"/>
</dbReference>
<accession>A0AAD1ZYY4</accession>
<name>A0AAD1ZYY4_9LAMI</name>
<keyword evidence="3" id="KW-0853">WD repeat</keyword>
<keyword evidence="5" id="KW-0833">Ubl conjugation pathway</keyword>
<feature type="signal peptide" evidence="8">
    <location>
        <begin position="1"/>
        <end position="18"/>
    </location>
</feature>